<organism evidence="2 3">
    <name type="scientific">Streptomyces litchfieldiae</name>
    <dbReference type="NCBI Taxonomy" id="3075543"/>
    <lineage>
        <taxon>Bacteria</taxon>
        <taxon>Bacillati</taxon>
        <taxon>Actinomycetota</taxon>
        <taxon>Actinomycetes</taxon>
        <taxon>Kitasatosporales</taxon>
        <taxon>Streptomycetaceae</taxon>
        <taxon>Streptomyces</taxon>
    </lineage>
</organism>
<evidence type="ECO:0000313" key="3">
    <source>
        <dbReference type="Proteomes" id="UP001183246"/>
    </source>
</evidence>
<comment type="caution">
    <text evidence="2">The sequence shown here is derived from an EMBL/GenBank/DDBJ whole genome shotgun (WGS) entry which is preliminary data.</text>
</comment>
<evidence type="ECO:0000256" key="1">
    <source>
        <dbReference type="SAM" id="SignalP"/>
    </source>
</evidence>
<dbReference type="RefSeq" id="WP_311703638.1">
    <property type="nucleotide sequence ID" value="NZ_JAVREL010000003.1"/>
</dbReference>
<reference evidence="3" key="1">
    <citation type="submission" date="2023-07" db="EMBL/GenBank/DDBJ databases">
        <title>30 novel species of actinomycetes from the DSMZ collection.</title>
        <authorList>
            <person name="Nouioui I."/>
        </authorList>
    </citation>
    <scope>NUCLEOTIDE SEQUENCE [LARGE SCALE GENOMIC DNA]</scope>
    <source>
        <strain evidence="3">DSM 44938</strain>
    </source>
</reference>
<keyword evidence="2" id="KW-0547">Nucleotide-binding</keyword>
<keyword evidence="1" id="KW-0732">Signal</keyword>
<evidence type="ECO:0000313" key="2">
    <source>
        <dbReference type="EMBL" id="MDT0342512.1"/>
    </source>
</evidence>
<keyword evidence="3" id="KW-1185">Reference proteome</keyword>
<feature type="chain" id="PRO_5046078817" evidence="1">
    <location>
        <begin position="33"/>
        <end position="135"/>
    </location>
</feature>
<dbReference type="GO" id="GO:0005524">
    <property type="term" value="F:ATP binding"/>
    <property type="evidence" value="ECO:0007669"/>
    <property type="project" value="UniProtKB-KW"/>
</dbReference>
<gene>
    <name evidence="2" type="ORF">RM590_07710</name>
</gene>
<proteinExistence type="predicted"/>
<dbReference type="EMBL" id="JAVREL010000003">
    <property type="protein sequence ID" value="MDT0342512.1"/>
    <property type="molecule type" value="Genomic_DNA"/>
</dbReference>
<name>A0ABU2MLM3_9ACTN</name>
<keyword evidence="2" id="KW-0067">ATP-binding</keyword>
<feature type="signal peptide" evidence="1">
    <location>
        <begin position="1"/>
        <end position="32"/>
    </location>
</feature>
<accession>A0ABU2MLM3</accession>
<protein>
    <submittedName>
        <fullName evidence="2">ATP-binding protein</fullName>
    </submittedName>
</protein>
<sequence length="135" mass="13394">MSNPVARRLAKAAFLLAAGAAPVLGAAGQAAAADDPLLPDLGGLTKLDDDGLGDTVDRTGRSAAGLAEDVGDDALRTAAPIVMPLAHEVGASTATTTGALVHDVATTLSHTGPTPDEVARALPSLEDPDMHALTL</sequence>
<dbReference type="Proteomes" id="UP001183246">
    <property type="component" value="Unassembled WGS sequence"/>
</dbReference>